<evidence type="ECO:0000256" key="4">
    <source>
        <dbReference type="ARBA" id="ARBA00014213"/>
    </source>
</evidence>
<evidence type="ECO:0000256" key="11">
    <source>
        <dbReference type="ARBA" id="ARBA00026081"/>
    </source>
</evidence>
<evidence type="ECO:0000256" key="8">
    <source>
        <dbReference type="ARBA" id="ARBA00022692"/>
    </source>
</evidence>
<protein>
    <recommendedName>
        <fullName evidence="4">Lipopolysaccharide export system permease protein LptF</fullName>
    </recommendedName>
</protein>
<evidence type="ECO:0000256" key="10">
    <source>
        <dbReference type="ARBA" id="ARBA00023136"/>
    </source>
</evidence>
<evidence type="ECO:0000256" key="2">
    <source>
        <dbReference type="ARBA" id="ARBA00004429"/>
    </source>
</evidence>
<dbReference type="Pfam" id="PF03739">
    <property type="entry name" value="LptF_LptG"/>
    <property type="match status" value="1"/>
</dbReference>
<dbReference type="InterPro" id="IPR030922">
    <property type="entry name" value="LptF"/>
</dbReference>
<dbReference type="PANTHER" id="PTHR33529:SF7">
    <property type="entry name" value="LIPOPOLYSACCHARIDE EXPORT SYSTEM PERMEASE PROTEIN LPTF"/>
    <property type="match status" value="1"/>
</dbReference>
<evidence type="ECO:0000256" key="5">
    <source>
        <dbReference type="ARBA" id="ARBA00022448"/>
    </source>
</evidence>
<name>A0A7W7V8U6_9GAMM</name>
<organism evidence="13 14">
    <name type="scientific">Rehaibacterium terrae</name>
    <dbReference type="NCBI Taxonomy" id="1341696"/>
    <lineage>
        <taxon>Bacteria</taxon>
        <taxon>Pseudomonadati</taxon>
        <taxon>Pseudomonadota</taxon>
        <taxon>Gammaproteobacteria</taxon>
        <taxon>Lysobacterales</taxon>
        <taxon>Lysobacteraceae</taxon>
        <taxon>Rehaibacterium</taxon>
    </lineage>
</organism>
<feature type="transmembrane region" description="Helical" evidence="12">
    <location>
        <begin position="324"/>
        <end position="346"/>
    </location>
</feature>
<evidence type="ECO:0000256" key="7">
    <source>
        <dbReference type="ARBA" id="ARBA00022519"/>
    </source>
</evidence>
<evidence type="ECO:0000256" key="9">
    <source>
        <dbReference type="ARBA" id="ARBA00022989"/>
    </source>
</evidence>
<dbReference type="GO" id="GO:0015920">
    <property type="term" value="P:lipopolysaccharide transport"/>
    <property type="evidence" value="ECO:0007669"/>
    <property type="project" value="TreeGrafter"/>
</dbReference>
<dbReference type="EMBL" id="JACHHX010000002">
    <property type="protein sequence ID" value="MBB5014494.1"/>
    <property type="molecule type" value="Genomic_DNA"/>
</dbReference>
<evidence type="ECO:0000256" key="12">
    <source>
        <dbReference type="SAM" id="Phobius"/>
    </source>
</evidence>
<keyword evidence="10 12" id="KW-0472">Membrane</keyword>
<evidence type="ECO:0000313" key="13">
    <source>
        <dbReference type="EMBL" id="MBB5014494.1"/>
    </source>
</evidence>
<feature type="transmembrane region" description="Helical" evidence="12">
    <location>
        <begin position="98"/>
        <end position="121"/>
    </location>
</feature>
<keyword evidence="5" id="KW-0813">Transport</keyword>
<dbReference type="AlphaFoldDB" id="A0A7W7V8U6"/>
<sequence>MLIERYLVRDFIATFAASLLVLAMVSLGGIVTALLSEIARGKLPASLLLSQLGLRSVGYFSLMLPLALFLGLLLAIGRLYRDSEMAVLASVGLGPRQLLRPVAMLTVPVALLVGLCSLWAAPKALDHSQRMIDQANRSLLVAGLEPGRFIELPGGGGVLYVGEMSDDGTRFGRLFLQSEKDGRVDVTTARAGELFLDGGEERYLQLYDGFRAEGELGAREYRLMRFARNEIRLPDRAGDVVRDEVRIRSLRSLLPDAAPEARAELHWRLGAPLATLALGLLALPLARSEPRQPRYGRVLFALLAYLLYTNLLILSRAWLGSGQIPLWLGAWWVHLPAFAIGAWLLLTDGQVARPRRARA</sequence>
<dbReference type="NCBIfam" id="TIGR04407">
    <property type="entry name" value="LptF_YjgP"/>
    <property type="match status" value="1"/>
</dbReference>
<keyword evidence="14" id="KW-1185">Reference proteome</keyword>
<comment type="subunit">
    <text evidence="11">Component of the lipopolysaccharide transport and assembly complex. The LptBFG transporter is composed of two ATP-binding proteins (LptB) and two transmembrane proteins (LptF and LptG).</text>
</comment>
<dbReference type="GO" id="GO:0055085">
    <property type="term" value="P:transmembrane transport"/>
    <property type="evidence" value="ECO:0007669"/>
    <property type="project" value="InterPro"/>
</dbReference>
<reference evidence="13 14" key="1">
    <citation type="submission" date="2020-08" db="EMBL/GenBank/DDBJ databases">
        <title>Genomic Encyclopedia of Type Strains, Phase IV (KMG-IV): sequencing the most valuable type-strain genomes for metagenomic binning, comparative biology and taxonomic classification.</title>
        <authorList>
            <person name="Goeker M."/>
        </authorList>
    </citation>
    <scope>NUCLEOTIDE SEQUENCE [LARGE SCALE GENOMIC DNA]</scope>
    <source>
        <strain evidence="13 14">DSM 25897</strain>
    </source>
</reference>
<comment type="similarity">
    <text evidence="3">Belongs to the LptF/LptG family.</text>
</comment>
<dbReference type="Proteomes" id="UP000519004">
    <property type="component" value="Unassembled WGS sequence"/>
</dbReference>
<comment type="caution">
    <text evidence="13">The sequence shown here is derived from an EMBL/GenBank/DDBJ whole genome shotgun (WGS) entry which is preliminary data.</text>
</comment>
<accession>A0A7W7V8U6</accession>
<dbReference type="PANTHER" id="PTHR33529">
    <property type="entry name" value="SLR0882 PROTEIN-RELATED"/>
    <property type="match status" value="1"/>
</dbReference>
<keyword evidence="9 12" id="KW-1133">Transmembrane helix</keyword>
<keyword evidence="7" id="KW-0997">Cell inner membrane</keyword>
<comment type="function">
    <text evidence="1">Part of the ABC transporter complex LptBFG involved in the translocation of lipopolysaccharide (LPS) from the inner membrane to the outer membrane.</text>
</comment>
<evidence type="ECO:0000256" key="3">
    <source>
        <dbReference type="ARBA" id="ARBA00007725"/>
    </source>
</evidence>
<dbReference type="GO" id="GO:0043190">
    <property type="term" value="C:ATP-binding cassette (ABC) transporter complex"/>
    <property type="evidence" value="ECO:0007669"/>
    <property type="project" value="InterPro"/>
</dbReference>
<feature type="transmembrane region" description="Helical" evidence="12">
    <location>
        <begin position="12"/>
        <end position="36"/>
    </location>
</feature>
<evidence type="ECO:0000313" key="14">
    <source>
        <dbReference type="Proteomes" id="UP000519004"/>
    </source>
</evidence>
<feature type="transmembrane region" description="Helical" evidence="12">
    <location>
        <begin position="56"/>
        <end position="77"/>
    </location>
</feature>
<gene>
    <name evidence="13" type="ORF">HNQ58_000368</name>
</gene>
<keyword evidence="6" id="KW-1003">Cell membrane</keyword>
<comment type="subcellular location">
    <subcellularLocation>
        <location evidence="2">Cell inner membrane</location>
        <topology evidence="2">Multi-pass membrane protein</topology>
    </subcellularLocation>
</comment>
<evidence type="ECO:0000256" key="6">
    <source>
        <dbReference type="ARBA" id="ARBA00022475"/>
    </source>
</evidence>
<keyword evidence="8 12" id="KW-0812">Transmembrane</keyword>
<feature type="transmembrane region" description="Helical" evidence="12">
    <location>
        <begin position="298"/>
        <end position="318"/>
    </location>
</feature>
<evidence type="ECO:0000256" key="1">
    <source>
        <dbReference type="ARBA" id="ARBA00002265"/>
    </source>
</evidence>
<proteinExistence type="inferred from homology"/>
<dbReference type="InterPro" id="IPR005495">
    <property type="entry name" value="LptG/LptF_permease"/>
</dbReference>